<reference evidence="4" key="1">
    <citation type="submission" date="2016-10" db="EMBL/GenBank/DDBJ databases">
        <authorList>
            <person name="Varghese N."/>
            <person name="Submissions S."/>
        </authorList>
    </citation>
    <scope>NUCLEOTIDE SEQUENCE [LARGE SCALE GENOMIC DNA]</scope>
    <source>
        <strain evidence="4">IBRC-M 10043</strain>
    </source>
</reference>
<evidence type="ECO:0000313" key="3">
    <source>
        <dbReference type="EMBL" id="SEO63863.1"/>
    </source>
</evidence>
<keyword evidence="1" id="KW-0479">Metal-binding</keyword>
<protein>
    <submittedName>
        <fullName evidence="3">SWIM zinc finger</fullName>
    </submittedName>
</protein>
<dbReference type="OrthoDB" id="142306at2157"/>
<feature type="domain" description="SWIM-type" evidence="2">
    <location>
        <begin position="52"/>
        <end position="87"/>
    </location>
</feature>
<keyword evidence="1" id="KW-0862">Zinc</keyword>
<gene>
    <name evidence="3" type="ORF">SAMN05216388_10168</name>
</gene>
<dbReference type="PROSITE" id="PS50966">
    <property type="entry name" value="ZF_SWIM"/>
    <property type="match status" value="1"/>
</dbReference>
<dbReference type="EMBL" id="FOCX01000016">
    <property type="protein sequence ID" value="SEO63863.1"/>
    <property type="molecule type" value="Genomic_DNA"/>
</dbReference>
<name>A0A1H8RD02_9EURY</name>
<evidence type="ECO:0000256" key="1">
    <source>
        <dbReference type="PROSITE-ProRule" id="PRU00325"/>
    </source>
</evidence>
<keyword evidence="4" id="KW-1185">Reference proteome</keyword>
<dbReference type="AlphaFoldDB" id="A0A1H8RD02"/>
<dbReference type="InterPro" id="IPR007527">
    <property type="entry name" value="Znf_SWIM"/>
</dbReference>
<sequence length="172" mass="18958">MSQFEIAEGESSVTADCTDLEQRDVRALTEYMTVLPVGGDVYSVTTESGSEYRVDALEGRCTCPDKQYNLDDGELCKHERRVRFATGQWAIPAWVDADEVDAQLGEHVAGTPKVAVTDGGVTLAEFSADDRDDDRPEDCDCGEWNDGLGLCCWPCYREGFETPNPNATEDDE</sequence>
<accession>A0A1H8RD02</accession>
<dbReference type="Proteomes" id="UP000198775">
    <property type="component" value="Unassembled WGS sequence"/>
</dbReference>
<evidence type="ECO:0000313" key="4">
    <source>
        <dbReference type="Proteomes" id="UP000198775"/>
    </source>
</evidence>
<keyword evidence="1" id="KW-0863">Zinc-finger</keyword>
<dbReference type="RefSeq" id="WP_211611357.1">
    <property type="nucleotide sequence ID" value="NZ_FOCX01000016.1"/>
</dbReference>
<evidence type="ECO:0000259" key="2">
    <source>
        <dbReference type="PROSITE" id="PS50966"/>
    </source>
</evidence>
<organism evidence="3 4">
    <name type="scientific">Halorientalis persicus</name>
    <dbReference type="NCBI Taxonomy" id="1367881"/>
    <lineage>
        <taxon>Archaea</taxon>
        <taxon>Methanobacteriati</taxon>
        <taxon>Methanobacteriota</taxon>
        <taxon>Stenosarchaea group</taxon>
        <taxon>Halobacteria</taxon>
        <taxon>Halobacteriales</taxon>
        <taxon>Haloarculaceae</taxon>
        <taxon>Halorientalis</taxon>
    </lineage>
</organism>
<proteinExistence type="predicted"/>
<dbReference type="GO" id="GO:0008270">
    <property type="term" value="F:zinc ion binding"/>
    <property type="evidence" value="ECO:0007669"/>
    <property type="project" value="UniProtKB-KW"/>
</dbReference>